<protein>
    <recommendedName>
        <fullName evidence="3">Novel STAND NTPase 1 domain-containing protein</fullName>
    </recommendedName>
</protein>
<proteinExistence type="predicted"/>
<evidence type="ECO:0000256" key="1">
    <source>
        <dbReference type="PROSITE-ProRule" id="PRU00221"/>
    </source>
</evidence>
<feature type="domain" description="Novel STAND NTPase 1" evidence="3">
    <location>
        <begin position="102"/>
        <end position="482"/>
    </location>
</feature>
<dbReference type="PROSITE" id="PS50294">
    <property type="entry name" value="WD_REPEATS_REGION"/>
    <property type="match status" value="1"/>
</dbReference>
<dbReference type="EMBL" id="CP027433">
    <property type="protein sequence ID" value="AVL98936.1"/>
    <property type="molecule type" value="Genomic_DNA"/>
</dbReference>
<dbReference type="Proteomes" id="UP000239814">
    <property type="component" value="Chromosome"/>
</dbReference>
<dbReference type="InterPro" id="IPR001680">
    <property type="entry name" value="WD40_rpt"/>
</dbReference>
<dbReference type="SUPFAM" id="SSF50998">
    <property type="entry name" value="Quinoprotein alcohol dehydrogenase-like"/>
    <property type="match status" value="1"/>
</dbReference>
<dbReference type="PANTHER" id="PTHR19879:SF9">
    <property type="entry name" value="TRANSCRIPTION INITIATION FACTOR TFIID SUBUNIT 5"/>
    <property type="match status" value="1"/>
</dbReference>
<dbReference type="InterPro" id="IPR027417">
    <property type="entry name" value="P-loop_NTPase"/>
</dbReference>
<dbReference type="InterPro" id="IPR049052">
    <property type="entry name" value="nSTAND1"/>
</dbReference>
<dbReference type="SUPFAM" id="SSF101908">
    <property type="entry name" value="Putative isomerase YbhE"/>
    <property type="match status" value="1"/>
</dbReference>
<feature type="transmembrane region" description="Helical" evidence="2">
    <location>
        <begin position="538"/>
        <end position="559"/>
    </location>
</feature>
<keyword evidence="5" id="KW-1185">Reference proteome</keyword>
<evidence type="ECO:0000313" key="5">
    <source>
        <dbReference type="Proteomes" id="UP000239814"/>
    </source>
</evidence>
<evidence type="ECO:0000313" key="4">
    <source>
        <dbReference type="EMBL" id="AVL98936.1"/>
    </source>
</evidence>
<dbReference type="InterPro" id="IPR015943">
    <property type="entry name" value="WD40/YVTN_repeat-like_dom_sf"/>
</dbReference>
<evidence type="ECO:0000256" key="2">
    <source>
        <dbReference type="SAM" id="Phobius"/>
    </source>
</evidence>
<dbReference type="Pfam" id="PF20703">
    <property type="entry name" value="nSTAND1"/>
    <property type="match status" value="1"/>
</dbReference>
<dbReference type="SMART" id="SM00320">
    <property type="entry name" value="WD40"/>
    <property type="match status" value="9"/>
</dbReference>
<dbReference type="OrthoDB" id="134501at2"/>
<name>A0A2S0KB77_9ACTN</name>
<dbReference type="KEGG" id="git:C6V83_00205"/>
<accession>A0A2S0KB77</accession>
<dbReference type="SUPFAM" id="SSF52540">
    <property type="entry name" value="P-loop containing nucleoside triphosphate hydrolases"/>
    <property type="match status" value="1"/>
</dbReference>
<dbReference type="Pfam" id="PF00400">
    <property type="entry name" value="WD40"/>
    <property type="match status" value="2"/>
</dbReference>
<dbReference type="InterPro" id="IPR011047">
    <property type="entry name" value="Quinoprotein_ADH-like_sf"/>
</dbReference>
<dbReference type="PANTHER" id="PTHR19879">
    <property type="entry name" value="TRANSCRIPTION INITIATION FACTOR TFIID"/>
    <property type="match status" value="1"/>
</dbReference>
<dbReference type="RefSeq" id="WP_105940685.1">
    <property type="nucleotide sequence ID" value="NZ_CP027433.1"/>
</dbReference>
<dbReference type="Gene3D" id="2.130.10.10">
    <property type="entry name" value="YVTN repeat-like/Quinoprotein amine dehydrogenase"/>
    <property type="match status" value="4"/>
</dbReference>
<dbReference type="PROSITE" id="PS50082">
    <property type="entry name" value="WD_REPEATS_2"/>
    <property type="match status" value="2"/>
</dbReference>
<dbReference type="AlphaFoldDB" id="A0A2S0KB77"/>
<sequence>MSETVRPDRVGSREDLGRALTDLRLSAELSVRDVAAEADALVGTVAGWFAGQHAPTRASREMFERVLAVCGVAEPDEREAWWSAVERTSKRRGRRRPPVPSPYRGFESFTEGDGDRFFGRDEVIERMVTLVRLRAAGLPVPDDGQSGPESPASGLHGAVVVVGASGAGKSSLVRAGLVAQTRDGAALSGMPSALMVPGDRPGPALESALESLGDAAGPALLVVDQFEELWTQTEPPVRAAFFTKLSEALAGRALVPVIALRADFYASAAEVPGLAEAFGQAQVVVPRMTEAQLREVIVKPAEGAGAVVDDDLVTLLLEDLAAPGTGGRVDAGVLPLLSHALRATWEQSDGRRLTVADYVKTGRIGGAVEQTAEEVYDDLPAEEQEIARELLLAMVNVDEDAVTRRPLCTAELSGEPAHRVVEAFADARLFTLTASQVQVTHEALLSAWPRLTGWIDADRERLLLQRRLRGLSELWEADGRPDDLLPGGARLEMFRPLLDDGDEAVVDRSQREFLEAGYARAAANEAVERGRARKLRRFAWSAAIFGLVAVIAAVVAVVAGQSAVDQRNEAERSRNETLSRQLAIQANQMVDRDPFLAGQLAMVAYRQAPTVEARSTLIDTMARGVPDRFPGAGGSLLLARSGSLLAAASGSGQVRLFRLGEHGIDEQIGDFSAVDPADPHLGGVAVAPDGETLYLGGRGRIDVWNIADAAAPVKKGSLPDVRGDANALAISPDGSYLAAAELGAGLQVWRLAGDGGRPVTIDGDTGDVAGAVAFSPDSRALASSTANQRLDFWTVDGDRLQHTAELDLGWRGNQLAQGLAYSPDGKKVYAALRSRTVDVLDVADPAAPRVERRLDGHTSYVSALALSDDGATLVSAGADNSVLVHQLNDPAAAPRALPTAANSSAVALAGQNVVVASDDGRVQDWPPATDRFTVGNKTVFQIPFESSSGRLLAADTELDGRITQWRIGPDGPERAGPDLPPPPGVVFAGSVVQSADGATATLGSVSGTVYFADFSDPAEPRIVGSVDGHPGLNETVDYSPKTGIAVTGGTDQRVLTIFDASDPAAPKKIATYDPGAGVWWASLSPDGRRVAVATNTGQVRLLDMSDPAKPRAYPDPVAFGGSALAVRFDAEGNRLVATSEDKTAVVVDVSDPEKPRQIAEMSGPAGQLYSATFSPDGKRVVAGGANSEIWVWTIDDDGAREDVVLRSYPGTVFDVRFVSDDQILAAGQAGTVVAWQLDPKDLVDEVCARPGDHISRAEWDTYLPGVPYDPPC</sequence>
<reference evidence="4 5" key="1">
    <citation type="submission" date="2018-03" db="EMBL/GenBank/DDBJ databases">
        <title>Characteristics and genome of n-alkane degrading marine bacteria Gordonia iterans isolated from crude oil contaminated in Tae-an, South Korea.</title>
        <authorList>
            <person name="Lee S.-S."/>
            <person name="Kim H."/>
        </authorList>
    </citation>
    <scope>NUCLEOTIDE SEQUENCE [LARGE SCALE GENOMIC DNA]</scope>
    <source>
        <strain evidence="4 5">Co17</strain>
    </source>
</reference>
<keyword evidence="1" id="KW-0853">WD repeat</keyword>
<gene>
    <name evidence="4" type="ORF">C6V83_00205</name>
</gene>
<feature type="repeat" description="WD" evidence="1">
    <location>
        <begin position="1161"/>
        <end position="1202"/>
    </location>
</feature>
<feature type="repeat" description="WD" evidence="1">
    <location>
        <begin position="854"/>
        <end position="884"/>
    </location>
</feature>
<keyword evidence="2" id="KW-0812">Transmembrane</keyword>
<evidence type="ECO:0000259" key="3">
    <source>
        <dbReference type="Pfam" id="PF20703"/>
    </source>
</evidence>
<keyword evidence="2" id="KW-1133">Transmembrane helix</keyword>
<keyword evidence="2" id="KW-0472">Membrane</keyword>
<organism evidence="4 5">
    <name type="scientific">Gordonia iterans</name>
    <dbReference type="NCBI Taxonomy" id="1004901"/>
    <lineage>
        <taxon>Bacteria</taxon>
        <taxon>Bacillati</taxon>
        <taxon>Actinomycetota</taxon>
        <taxon>Actinomycetes</taxon>
        <taxon>Mycobacteriales</taxon>
        <taxon>Gordoniaceae</taxon>
        <taxon>Gordonia</taxon>
    </lineage>
</organism>